<evidence type="ECO:0000259" key="2">
    <source>
        <dbReference type="Pfam" id="PF17289"/>
    </source>
</evidence>
<sequence length="434" mass="47606">MSPTQRLYILARLNRDELEALHSDWQLFAHPHQWPPDLAANDKPWTTWLLIGGRGAGKTRAGAEWIRAQALGLAPLAQQPAGRIALVGETEHDVREVMIEGVSGLLAVHRRDERPMWQPSRRRLEWKNGAVAHAFSAEDPESLRGPQFACAWADELAKWRYAEAAFDMLQFGLRLGAQPRQLITTTPRPTALIKRLLNDESCVTTRAATRSNALHLAPTFLQSVMARYAGTRLGRQELDGELIEERPDALWSRGLIETCRISEAPPLQRIVVAVDPPATSGKRADACGIVAAGVAADNGLYVLADETLTQAAPAAWAARAVALWRRLEADALVVEVNQGGEMVRAVIAQVDPSVPVQPVRALRGKWLRAEPIATLYEQGRVRHAGVFAALEDEMCDFATSGLSSGRSPDHLDALVWALTALTHGAAVRPRVREL</sequence>
<dbReference type="AlphaFoldDB" id="B6JFS8"/>
<dbReference type="HOGENOM" id="CLU_034922_0_0_5"/>
<gene>
    <name evidence="3" type="ordered locus">OCA5_c14550</name>
</gene>
<accession>B6JFS8</accession>
<keyword evidence="4" id="KW-1185">Reference proteome</keyword>
<dbReference type="Gene3D" id="3.30.420.240">
    <property type="match status" value="1"/>
</dbReference>
<dbReference type="Pfam" id="PF03237">
    <property type="entry name" value="Terminase_6N"/>
    <property type="match status" value="1"/>
</dbReference>
<dbReference type="EMBL" id="CP002826">
    <property type="protein sequence ID" value="AEI06171.1"/>
    <property type="molecule type" value="Genomic_DNA"/>
</dbReference>
<protein>
    <submittedName>
        <fullName evidence="3">Putative terminase</fullName>
    </submittedName>
</protein>
<dbReference type="PATRIC" id="fig|504832.7.peg.1545"/>
<dbReference type="Proteomes" id="UP000007730">
    <property type="component" value="Chromosome"/>
</dbReference>
<dbReference type="KEGG" id="ocg:OCA5_c14550"/>
<proteinExistence type="predicted"/>
<dbReference type="Gene3D" id="3.40.50.300">
    <property type="entry name" value="P-loop containing nucleotide triphosphate hydrolases"/>
    <property type="match status" value="1"/>
</dbReference>
<dbReference type="eggNOG" id="COG5323">
    <property type="taxonomic scope" value="Bacteria"/>
</dbReference>
<keyword evidence="1" id="KW-1188">Viral release from host cell</keyword>
<dbReference type="InterPro" id="IPR035421">
    <property type="entry name" value="Terminase_6C"/>
</dbReference>
<reference evidence="3 4" key="1">
    <citation type="journal article" date="2011" name="J. Bacteriol.">
        <title>Complete genome sequences of the chemolithoautotrophic Oligotropha carboxidovorans strains OM4 and OM5.</title>
        <authorList>
            <person name="Volland S."/>
            <person name="Rachinger M."/>
            <person name="Strittmatter A."/>
            <person name="Daniel R."/>
            <person name="Gottschalk G."/>
            <person name="Meyer O."/>
        </authorList>
    </citation>
    <scope>NUCLEOTIDE SEQUENCE [LARGE SCALE GENOMIC DNA]</scope>
    <source>
        <strain evidence="4">ATCC 49405 / DSM 1227 / KCTC 32145 / OM5</strain>
    </source>
</reference>
<dbReference type="OrthoDB" id="4519042at2"/>
<feature type="domain" description="Terminase large subunit gp17-like C-terminal" evidence="2">
    <location>
        <begin position="273"/>
        <end position="419"/>
    </location>
</feature>
<organism evidence="3 4">
    <name type="scientific">Afipia carboxidovorans (strain ATCC 49405 / DSM 1227 / KCTC 32145 / OM5)</name>
    <name type="common">Oligotropha carboxidovorans</name>
    <dbReference type="NCBI Taxonomy" id="504832"/>
    <lineage>
        <taxon>Bacteria</taxon>
        <taxon>Pseudomonadati</taxon>
        <taxon>Pseudomonadota</taxon>
        <taxon>Alphaproteobacteria</taxon>
        <taxon>Hyphomicrobiales</taxon>
        <taxon>Nitrobacteraceae</taxon>
        <taxon>Afipia</taxon>
    </lineage>
</organism>
<evidence type="ECO:0000313" key="3">
    <source>
        <dbReference type="EMBL" id="AEI06171.1"/>
    </source>
</evidence>
<dbReference type="KEGG" id="oca:OCAR_6611"/>
<dbReference type="Pfam" id="PF17289">
    <property type="entry name" value="Terminase_6C"/>
    <property type="match status" value="1"/>
</dbReference>
<evidence type="ECO:0000256" key="1">
    <source>
        <dbReference type="ARBA" id="ARBA00022612"/>
    </source>
</evidence>
<dbReference type="InterPro" id="IPR027417">
    <property type="entry name" value="P-loop_NTPase"/>
</dbReference>
<dbReference type="RefSeq" id="WP_012563749.1">
    <property type="nucleotide sequence ID" value="NC_011386.1"/>
</dbReference>
<name>B6JFS8_AFIC5</name>
<evidence type="ECO:0000313" key="4">
    <source>
        <dbReference type="Proteomes" id="UP000007730"/>
    </source>
</evidence>
<dbReference type="STRING" id="504832.OCA5_c14550"/>